<keyword evidence="1" id="KW-0472">Membrane</keyword>
<name>A0A6J4QZ32_9ACTN</name>
<proteinExistence type="predicted"/>
<evidence type="ECO:0000313" key="2">
    <source>
        <dbReference type="EMBL" id="CAA9452133.1"/>
    </source>
</evidence>
<gene>
    <name evidence="2" type="ORF">AVDCRST_MAG78-3532</name>
</gene>
<feature type="transmembrane region" description="Helical" evidence="1">
    <location>
        <begin position="37"/>
        <end position="59"/>
    </location>
</feature>
<sequence>MFPDIFCTDIFLVRLVHQRRSISKERSQMVTHYTTGRLAICVQFGCILWPFCLAAVAMLERSRQARCLHGLHVSRVIPTQENTYGRYRKETSASGSDEFL</sequence>
<reference evidence="2" key="1">
    <citation type="submission" date="2020-02" db="EMBL/GenBank/DDBJ databases">
        <authorList>
            <person name="Meier V. D."/>
        </authorList>
    </citation>
    <scope>NUCLEOTIDE SEQUENCE</scope>
    <source>
        <strain evidence="2">AVDCRST_MAG78</strain>
    </source>
</reference>
<keyword evidence="1" id="KW-0812">Transmembrane</keyword>
<accession>A0A6J4QZ32</accession>
<protein>
    <submittedName>
        <fullName evidence="2">Uncharacterized protein</fullName>
    </submittedName>
</protein>
<organism evidence="2">
    <name type="scientific">uncultured Rubrobacteraceae bacterium</name>
    <dbReference type="NCBI Taxonomy" id="349277"/>
    <lineage>
        <taxon>Bacteria</taxon>
        <taxon>Bacillati</taxon>
        <taxon>Actinomycetota</taxon>
        <taxon>Rubrobacteria</taxon>
        <taxon>Rubrobacterales</taxon>
        <taxon>Rubrobacteraceae</taxon>
        <taxon>environmental samples</taxon>
    </lineage>
</organism>
<evidence type="ECO:0000256" key="1">
    <source>
        <dbReference type="SAM" id="Phobius"/>
    </source>
</evidence>
<dbReference type="AlphaFoldDB" id="A0A6J4QZ32"/>
<dbReference type="EMBL" id="CADCVB010000232">
    <property type="protein sequence ID" value="CAA9452133.1"/>
    <property type="molecule type" value="Genomic_DNA"/>
</dbReference>
<keyword evidence="1" id="KW-1133">Transmembrane helix</keyword>